<dbReference type="PANTHER" id="PTHR33445:SF1">
    <property type="entry name" value="ATP SYNTHASE SUBUNIT B"/>
    <property type="match status" value="1"/>
</dbReference>
<keyword evidence="5 15" id="KW-0138">CF(0)</keyword>
<sequence>MASSTNSAHEAATGVFPPFDPSTFGSQLLWLALTFAALYILMSKVALPRIGEILEVRRDRIEGDLAEAERLKQKTDQAIKSYEAELADAKQKAHNIAEETRDSIRADLEKKRAKVEADLAKKMAAAENDIRETKEAAMGHVEEIASDTALAIVTNIVGRTAQKATKDAVAKVVKG</sequence>
<keyword evidence="11 15" id="KW-0066">ATP synthesis</keyword>
<keyword evidence="4 15" id="KW-1003">Cell membrane</keyword>
<evidence type="ECO:0000256" key="15">
    <source>
        <dbReference type="HAMAP-Rule" id="MF_01398"/>
    </source>
</evidence>
<evidence type="ECO:0000256" key="5">
    <source>
        <dbReference type="ARBA" id="ARBA00022547"/>
    </source>
</evidence>
<evidence type="ECO:0000256" key="16">
    <source>
        <dbReference type="RuleBase" id="RU003848"/>
    </source>
</evidence>
<proteinExistence type="inferred from homology"/>
<feature type="transmembrane region" description="Helical" evidence="15">
    <location>
        <begin position="28"/>
        <end position="47"/>
    </location>
</feature>
<dbReference type="AlphaFoldDB" id="A0A2R4MH30"/>
<evidence type="ECO:0000256" key="2">
    <source>
        <dbReference type="ARBA" id="ARBA00005513"/>
    </source>
</evidence>
<dbReference type="InterPro" id="IPR050059">
    <property type="entry name" value="ATP_synthase_B_chain"/>
</dbReference>
<keyword evidence="19" id="KW-1185">Reference proteome</keyword>
<evidence type="ECO:0000256" key="14">
    <source>
        <dbReference type="ARBA" id="ARBA00025830"/>
    </source>
</evidence>
<keyword evidence="3 15" id="KW-0813">Transport</keyword>
<keyword evidence="10 15" id="KW-0472">Membrane</keyword>
<keyword evidence="8 15" id="KW-1133">Transmembrane helix</keyword>
<comment type="function">
    <text evidence="13">Component of the F(0) channel, it forms part of the peripheral stalk, linking F(1) to F(0). The b'-subunit is a diverged and duplicated form of b found in plants and photosynthetic bacteria.</text>
</comment>
<dbReference type="Pfam" id="PF00430">
    <property type="entry name" value="ATP-synt_B"/>
    <property type="match status" value="1"/>
</dbReference>
<dbReference type="RefSeq" id="WP_051213187.1">
    <property type="nucleotide sequence ID" value="NZ_CP021330.1"/>
</dbReference>
<keyword evidence="17" id="KW-0175">Coiled coil</keyword>
<comment type="subunit">
    <text evidence="14 15">F-type ATPases have 2 components, F(1) - the catalytic core - and F(0) - the membrane proton channel. F(1) has five subunits: alpha(3), beta(3), gamma(1), delta(1), epsilon(1). F(0) has three main subunits: a(1), b(2) and c(10-14). The alpha and beta chains form an alternating ring which encloses part of the gamma chain. F(1) is attached to F(0) by a central stalk formed by the gamma and epsilon chains, while a peripheral stalk is formed by the delta and b chains.</text>
</comment>
<evidence type="ECO:0000256" key="7">
    <source>
        <dbReference type="ARBA" id="ARBA00022781"/>
    </source>
</evidence>
<name>A0A2R4MH30_9HYPH</name>
<keyword evidence="6 15" id="KW-0812">Transmembrane</keyword>
<evidence type="ECO:0000256" key="9">
    <source>
        <dbReference type="ARBA" id="ARBA00023065"/>
    </source>
</evidence>
<evidence type="ECO:0000256" key="12">
    <source>
        <dbReference type="ARBA" id="ARBA00025198"/>
    </source>
</evidence>
<comment type="subcellular location">
    <subcellularLocation>
        <location evidence="1">Cell inner membrane</location>
        <topology evidence="1">Single-pass membrane protein</topology>
    </subcellularLocation>
    <subcellularLocation>
        <location evidence="15">Cell membrane</location>
        <topology evidence="15">Single-pass membrane protein</topology>
    </subcellularLocation>
</comment>
<evidence type="ECO:0000256" key="1">
    <source>
        <dbReference type="ARBA" id="ARBA00004377"/>
    </source>
</evidence>
<dbReference type="KEGG" id="mmyr:MXMO3_02752"/>
<dbReference type="GO" id="GO:0046961">
    <property type="term" value="F:proton-transporting ATPase activity, rotational mechanism"/>
    <property type="evidence" value="ECO:0007669"/>
    <property type="project" value="TreeGrafter"/>
</dbReference>
<dbReference type="NCBIfam" id="NF006612">
    <property type="entry name" value="PRK09174.1"/>
    <property type="match status" value="1"/>
</dbReference>
<dbReference type="STRING" id="1122213.GCA_000423365_00388"/>
<evidence type="ECO:0000256" key="6">
    <source>
        <dbReference type="ARBA" id="ARBA00022692"/>
    </source>
</evidence>
<comment type="similarity">
    <text evidence="2 15 16">Belongs to the ATPase B chain family.</text>
</comment>
<dbReference type="Proteomes" id="UP000258927">
    <property type="component" value="Chromosome"/>
</dbReference>
<comment type="function">
    <text evidence="12 15">F(1)F(0) ATP synthase produces ATP from ADP in the presence of a proton or sodium gradient. F-type ATPases consist of two structural domains, F(1) containing the extramembraneous catalytic core and F(0) containing the membrane proton channel, linked together by a central stalk and a peripheral stalk. During catalysis, ATP synthesis in the catalytic domain of F(1) is coupled via a rotary mechanism of the central stalk subunits to proton translocation.</text>
</comment>
<evidence type="ECO:0000313" key="18">
    <source>
        <dbReference type="EMBL" id="AVX05263.1"/>
    </source>
</evidence>
<dbReference type="PANTHER" id="PTHR33445">
    <property type="entry name" value="ATP SYNTHASE SUBUNIT B', CHLOROPLASTIC"/>
    <property type="match status" value="1"/>
</dbReference>
<dbReference type="GO" id="GO:0005886">
    <property type="term" value="C:plasma membrane"/>
    <property type="evidence" value="ECO:0007669"/>
    <property type="project" value="UniProtKB-SubCell"/>
</dbReference>
<dbReference type="HAMAP" id="MF_01398">
    <property type="entry name" value="ATP_synth_b_bprime"/>
    <property type="match status" value="1"/>
</dbReference>
<evidence type="ECO:0000256" key="17">
    <source>
        <dbReference type="SAM" id="Coils"/>
    </source>
</evidence>
<organism evidence="18 19">
    <name type="scientific">Maritalea myrionectae</name>
    <dbReference type="NCBI Taxonomy" id="454601"/>
    <lineage>
        <taxon>Bacteria</taxon>
        <taxon>Pseudomonadati</taxon>
        <taxon>Pseudomonadota</taxon>
        <taxon>Alphaproteobacteria</taxon>
        <taxon>Hyphomicrobiales</taxon>
        <taxon>Devosiaceae</taxon>
        <taxon>Maritalea</taxon>
    </lineage>
</organism>
<dbReference type="GO" id="GO:0046933">
    <property type="term" value="F:proton-transporting ATP synthase activity, rotational mechanism"/>
    <property type="evidence" value="ECO:0007669"/>
    <property type="project" value="UniProtKB-UniRule"/>
</dbReference>
<evidence type="ECO:0000256" key="8">
    <source>
        <dbReference type="ARBA" id="ARBA00022989"/>
    </source>
</evidence>
<evidence type="ECO:0000256" key="10">
    <source>
        <dbReference type="ARBA" id="ARBA00023136"/>
    </source>
</evidence>
<keyword evidence="9 15" id="KW-0406">Ion transport</keyword>
<dbReference type="Gene3D" id="6.10.250.1580">
    <property type="match status" value="1"/>
</dbReference>
<reference evidence="18 19" key="1">
    <citation type="submission" date="2017-05" db="EMBL/GenBank/DDBJ databases">
        <title>Genome Analysis of Maritalea myrionectae HL2708#5.</title>
        <authorList>
            <consortium name="Cotde Inc.-PKNU"/>
            <person name="Jang D."/>
            <person name="Oh H.-M."/>
        </authorList>
    </citation>
    <scope>NUCLEOTIDE SEQUENCE [LARGE SCALE GENOMIC DNA]</scope>
    <source>
        <strain evidence="18 19">HL2708#5</strain>
    </source>
</reference>
<evidence type="ECO:0000256" key="3">
    <source>
        <dbReference type="ARBA" id="ARBA00022448"/>
    </source>
</evidence>
<feature type="coiled-coil region" evidence="17">
    <location>
        <begin position="58"/>
        <end position="143"/>
    </location>
</feature>
<evidence type="ECO:0000256" key="13">
    <source>
        <dbReference type="ARBA" id="ARBA00025614"/>
    </source>
</evidence>
<dbReference type="CDD" id="cd06503">
    <property type="entry name" value="ATP-synt_Fo_b"/>
    <property type="match status" value="1"/>
</dbReference>
<accession>A0A2R4MH30</accession>
<protein>
    <recommendedName>
        <fullName evidence="15">ATP synthase subunit b</fullName>
    </recommendedName>
    <alternativeName>
        <fullName evidence="15">ATP synthase F(0) sector subunit b</fullName>
    </alternativeName>
    <alternativeName>
        <fullName evidence="15">ATPase subunit I</fullName>
    </alternativeName>
    <alternativeName>
        <fullName evidence="15">F-type ATPase subunit b</fullName>
        <shortName evidence="15">F-ATPase subunit b</shortName>
    </alternativeName>
</protein>
<evidence type="ECO:0000313" key="19">
    <source>
        <dbReference type="Proteomes" id="UP000258927"/>
    </source>
</evidence>
<dbReference type="InterPro" id="IPR002146">
    <property type="entry name" value="ATP_synth_b/b'su_bac/chlpt"/>
</dbReference>
<evidence type="ECO:0000256" key="4">
    <source>
        <dbReference type="ARBA" id="ARBA00022475"/>
    </source>
</evidence>
<dbReference type="GO" id="GO:0045259">
    <property type="term" value="C:proton-transporting ATP synthase complex"/>
    <property type="evidence" value="ECO:0007669"/>
    <property type="project" value="UniProtKB-KW"/>
</dbReference>
<evidence type="ECO:0000256" key="11">
    <source>
        <dbReference type="ARBA" id="ARBA00023310"/>
    </source>
</evidence>
<dbReference type="EMBL" id="CP021330">
    <property type="protein sequence ID" value="AVX05263.1"/>
    <property type="molecule type" value="Genomic_DNA"/>
</dbReference>
<keyword evidence="7 15" id="KW-0375">Hydrogen ion transport</keyword>
<gene>
    <name evidence="15" type="primary">atpF</name>
    <name evidence="18" type="ORF">MXMO3_02752</name>
</gene>